<dbReference type="Proteomes" id="UP001177140">
    <property type="component" value="Unassembled WGS sequence"/>
</dbReference>
<evidence type="ECO:0000256" key="1">
    <source>
        <dbReference type="SAM" id="Phobius"/>
    </source>
</evidence>
<evidence type="ECO:0000259" key="2">
    <source>
        <dbReference type="Pfam" id="PF13962"/>
    </source>
</evidence>
<keyword evidence="1" id="KW-0472">Membrane</keyword>
<accession>A0AA42AY42</accession>
<proteinExistence type="predicted"/>
<evidence type="ECO:0000313" key="4">
    <source>
        <dbReference type="Proteomes" id="UP001177140"/>
    </source>
</evidence>
<keyword evidence="1" id="KW-0812">Transmembrane</keyword>
<feature type="transmembrane region" description="Helical" evidence="1">
    <location>
        <begin position="118"/>
        <end position="140"/>
    </location>
</feature>
<feature type="transmembrane region" description="Helical" evidence="1">
    <location>
        <begin position="161"/>
        <end position="186"/>
    </location>
</feature>
<dbReference type="EMBL" id="JAJJMA010253626">
    <property type="protein sequence ID" value="MCL7044055.1"/>
    <property type="molecule type" value="Genomic_DNA"/>
</dbReference>
<feature type="domain" description="PGG" evidence="2">
    <location>
        <begin position="31"/>
        <end position="104"/>
    </location>
</feature>
<feature type="transmembrane region" description="Helical" evidence="1">
    <location>
        <begin position="83"/>
        <end position="106"/>
    </location>
</feature>
<gene>
    <name evidence="3" type="ORF">MKW94_007960</name>
</gene>
<organism evidence="3 4">
    <name type="scientific">Papaver nudicaule</name>
    <name type="common">Iceland poppy</name>
    <dbReference type="NCBI Taxonomy" id="74823"/>
    <lineage>
        <taxon>Eukaryota</taxon>
        <taxon>Viridiplantae</taxon>
        <taxon>Streptophyta</taxon>
        <taxon>Embryophyta</taxon>
        <taxon>Tracheophyta</taxon>
        <taxon>Spermatophyta</taxon>
        <taxon>Magnoliopsida</taxon>
        <taxon>Ranunculales</taxon>
        <taxon>Papaveraceae</taxon>
        <taxon>Papaveroideae</taxon>
        <taxon>Papaver</taxon>
    </lineage>
</organism>
<keyword evidence="4" id="KW-1185">Reference proteome</keyword>
<feature type="transmembrane region" description="Helical" evidence="1">
    <location>
        <begin position="46"/>
        <end position="71"/>
    </location>
</feature>
<protein>
    <recommendedName>
        <fullName evidence="2">PGG domain-containing protein</fullName>
    </recommendedName>
</protein>
<feature type="non-terminal residue" evidence="3">
    <location>
        <position position="1"/>
    </location>
</feature>
<comment type="caution">
    <text evidence="3">The sequence shown here is derived from an EMBL/GenBank/DDBJ whole genome shotgun (WGS) entry which is preliminary data.</text>
</comment>
<dbReference type="Pfam" id="PF13962">
    <property type="entry name" value="PGG"/>
    <property type="match status" value="1"/>
</dbReference>
<keyword evidence="1" id="KW-1133">Transmembrane helix</keyword>
<sequence>SPGIVLEHEKWNPISRHRHNANFTPYLIRYAGTPILAYAHPNIYSVYMVCNATAFLMSLAIIMLVMTGPVYKDFVNVHRQAKLLVSTLFCAITFLIGSYIAVFIAMSPPFYDYDNMRTLAFSSVGGALILWFSMVVRLKVKYWKQINDTSSDSFKFISREFMLRILALLYMFAIAPGLFLAVYKFYTR</sequence>
<name>A0AA42AY42_PAPNU</name>
<dbReference type="AlphaFoldDB" id="A0AA42AY42"/>
<dbReference type="InterPro" id="IPR026961">
    <property type="entry name" value="PGG_dom"/>
</dbReference>
<reference evidence="3" key="1">
    <citation type="submission" date="2022-03" db="EMBL/GenBank/DDBJ databases">
        <title>A functionally conserved STORR gene fusion in Papaver species that diverged 16.8 million years ago.</title>
        <authorList>
            <person name="Catania T."/>
        </authorList>
    </citation>
    <scope>NUCLEOTIDE SEQUENCE</scope>
    <source>
        <strain evidence="3">S-191538</strain>
    </source>
</reference>
<evidence type="ECO:0000313" key="3">
    <source>
        <dbReference type="EMBL" id="MCL7044055.1"/>
    </source>
</evidence>